<dbReference type="InterPro" id="IPR021842">
    <property type="entry name" value="DUF3435"/>
</dbReference>
<accession>A0ABQ0GQD9</accession>
<organism evidence="2 3">
    <name type="scientific">Madurella fahalii</name>
    <dbReference type="NCBI Taxonomy" id="1157608"/>
    <lineage>
        <taxon>Eukaryota</taxon>
        <taxon>Fungi</taxon>
        <taxon>Dikarya</taxon>
        <taxon>Ascomycota</taxon>
        <taxon>Pezizomycotina</taxon>
        <taxon>Sordariomycetes</taxon>
        <taxon>Sordariomycetidae</taxon>
        <taxon>Sordariales</taxon>
        <taxon>Sordariales incertae sedis</taxon>
        <taxon>Madurella</taxon>
    </lineage>
</organism>
<dbReference type="PANTHER" id="PTHR37535">
    <property type="entry name" value="FLUG DOMAIN PROTEIN"/>
    <property type="match status" value="1"/>
</dbReference>
<dbReference type="EMBL" id="BAAFSV010000006">
    <property type="protein sequence ID" value="GAB1319958.1"/>
    <property type="molecule type" value="Genomic_DNA"/>
</dbReference>
<evidence type="ECO:0000313" key="3">
    <source>
        <dbReference type="Proteomes" id="UP001628179"/>
    </source>
</evidence>
<gene>
    <name evidence="2" type="ORF">MFIFM68171_10168</name>
</gene>
<reference evidence="2 3" key="1">
    <citation type="submission" date="2024-09" db="EMBL/GenBank/DDBJ databases">
        <title>Itraconazole resistance in Madurella fahalii resulting from another homologue of gene encoding cytochrome P450 14-alpha sterol demethylase (CYP51).</title>
        <authorList>
            <person name="Yoshioka I."/>
            <person name="Fahal A.H."/>
            <person name="Kaneko S."/>
            <person name="Yaguchi T."/>
        </authorList>
    </citation>
    <scope>NUCLEOTIDE SEQUENCE [LARGE SCALE GENOMIC DNA]</scope>
    <source>
        <strain evidence="2 3">IFM 68171</strain>
    </source>
</reference>
<evidence type="ECO:0000256" key="1">
    <source>
        <dbReference type="SAM" id="MobiDB-lite"/>
    </source>
</evidence>
<feature type="region of interest" description="Disordered" evidence="1">
    <location>
        <begin position="1"/>
        <end position="23"/>
    </location>
</feature>
<dbReference type="Pfam" id="PF11917">
    <property type="entry name" value="DUF3435"/>
    <property type="match status" value="1"/>
</dbReference>
<dbReference type="PANTHER" id="PTHR37535:SF4">
    <property type="entry name" value="FLUG DOMAIN-CONTAINING PROTEIN"/>
    <property type="match status" value="1"/>
</dbReference>
<evidence type="ECO:0000313" key="2">
    <source>
        <dbReference type="EMBL" id="GAB1319958.1"/>
    </source>
</evidence>
<sequence>MAPVRGDERSSKAAPTTPYGYGTHHADFIQRFTEQEARDRIGKKNRPQPLTAEQRAALPQYDRYLAEMKRYCDFSKLVALVDTIKKANMSTATDFIYWICGNYRITSEGSSWEYFRQHQQLYTDINSQYIDRNDCRTIKNFHDTVTAVRFGLRKPNIGGKPVASVDSLLSLLIFNIAFHTTVFPFEGHRIPLACYYAFLAYTGARPAEIVNNEPSKPKDGAWEELYDRKAIRNETLGRGRPKALCYEDILLMVVHHPETGKDILAMAVKFIHHKGADSKPKL</sequence>
<proteinExistence type="predicted"/>
<comment type="caution">
    <text evidence="2">The sequence shown here is derived from an EMBL/GenBank/DDBJ whole genome shotgun (WGS) entry which is preliminary data.</text>
</comment>
<protein>
    <submittedName>
        <fullName evidence="2">Uncharacterized protein</fullName>
    </submittedName>
</protein>
<dbReference type="GeneID" id="98180910"/>
<dbReference type="RefSeq" id="XP_070921688.1">
    <property type="nucleotide sequence ID" value="XM_071065587.1"/>
</dbReference>
<keyword evidence="3" id="KW-1185">Reference proteome</keyword>
<name>A0ABQ0GQD9_9PEZI</name>
<feature type="compositionally biased region" description="Basic and acidic residues" evidence="1">
    <location>
        <begin position="1"/>
        <end position="11"/>
    </location>
</feature>
<dbReference type="Proteomes" id="UP001628179">
    <property type="component" value="Unassembled WGS sequence"/>
</dbReference>